<dbReference type="KEGG" id="afo:Afer_0055"/>
<evidence type="ECO:0000313" key="2">
    <source>
        <dbReference type="EMBL" id="ACU53028.1"/>
    </source>
</evidence>
<dbReference type="eggNOG" id="ENOG5032U6G">
    <property type="taxonomic scope" value="Bacteria"/>
</dbReference>
<accession>C7M1H9</accession>
<organism evidence="2 3">
    <name type="scientific">Acidimicrobium ferrooxidans (strain DSM 10331 / JCM 15462 / NBRC 103882 / ICP)</name>
    <dbReference type="NCBI Taxonomy" id="525909"/>
    <lineage>
        <taxon>Bacteria</taxon>
        <taxon>Bacillati</taxon>
        <taxon>Actinomycetota</taxon>
        <taxon>Acidimicrobiia</taxon>
        <taxon>Acidimicrobiales</taxon>
        <taxon>Acidimicrobiaceae</taxon>
        <taxon>Acidimicrobium</taxon>
    </lineage>
</organism>
<dbReference type="RefSeq" id="WP_012784147.1">
    <property type="nucleotide sequence ID" value="NC_013124.1"/>
</dbReference>
<dbReference type="InterPro" id="IPR045792">
    <property type="entry name" value="DUF6036"/>
</dbReference>
<name>C7M1H9_ACIFD</name>
<dbReference type="AlphaFoldDB" id="C7M1H9"/>
<evidence type="ECO:0000313" key="3">
    <source>
        <dbReference type="Proteomes" id="UP000000771"/>
    </source>
</evidence>
<proteinExistence type="predicted"/>
<dbReference type="EMBL" id="CP001631">
    <property type="protein sequence ID" value="ACU53028.1"/>
    <property type="molecule type" value="Genomic_DNA"/>
</dbReference>
<keyword evidence="3" id="KW-1185">Reference proteome</keyword>
<protein>
    <recommendedName>
        <fullName evidence="1">DUF6036 domain-containing protein</fullName>
    </recommendedName>
</protein>
<evidence type="ECO:0000259" key="1">
    <source>
        <dbReference type="Pfam" id="PF19502"/>
    </source>
</evidence>
<dbReference type="Proteomes" id="UP000000771">
    <property type="component" value="Chromosome"/>
</dbReference>
<gene>
    <name evidence="2" type="ordered locus">Afer_0055</name>
</gene>
<sequence>MSEPRPRFNATLILEAFNRLADELERRGVVAEIYVVGGNALALAYEARRITRDVDAVFEPKATVREAASTVAIEMGLPEDWLNDGARAFFPGPDPASTVVIRRPGLTVSVASPRQLLAMKLLASRADQDVDDIKLLYGLCGMRTAADGLALLEAVYPNRPVPARTRFLLEELFGHLLPHSLEQPRPS</sequence>
<dbReference type="Pfam" id="PF19502">
    <property type="entry name" value="DUF6036"/>
    <property type="match status" value="1"/>
</dbReference>
<feature type="domain" description="DUF6036" evidence="1">
    <location>
        <begin position="20"/>
        <end position="134"/>
    </location>
</feature>
<dbReference type="HOGENOM" id="CLU_127100_0_0_11"/>
<reference evidence="2 3" key="1">
    <citation type="journal article" date="2009" name="Stand. Genomic Sci.">
        <title>Complete genome sequence of Acidimicrobium ferrooxidans type strain (ICP).</title>
        <authorList>
            <person name="Clum A."/>
            <person name="Nolan M."/>
            <person name="Lang E."/>
            <person name="Glavina Del Rio T."/>
            <person name="Tice H."/>
            <person name="Copeland A."/>
            <person name="Cheng J.F."/>
            <person name="Lucas S."/>
            <person name="Chen F."/>
            <person name="Bruce D."/>
            <person name="Goodwin L."/>
            <person name="Pitluck S."/>
            <person name="Ivanova N."/>
            <person name="Mavrommatis K."/>
            <person name="Mikhailova N."/>
            <person name="Pati A."/>
            <person name="Chen A."/>
            <person name="Palaniappan K."/>
            <person name="Goker M."/>
            <person name="Spring S."/>
            <person name="Land M."/>
            <person name="Hauser L."/>
            <person name="Chang Y.J."/>
            <person name="Jeffries C.C."/>
            <person name="Chain P."/>
            <person name="Bristow J."/>
            <person name="Eisen J.A."/>
            <person name="Markowitz V."/>
            <person name="Hugenholtz P."/>
            <person name="Kyrpides N.C."/>
            <person name="Klenk H.P."/>
            <person name="Lapidus A."/>
        </authorList>
    </citation>
    <scope>NUCLEOTIDE SEQUENCE [LARGE SCALE GENOMIC DNA]</scope>
    <source>
        <strain evidence="3">DSM 10331 / JCM 15462 / NBRC 103882 / ICP</strain>
    </source>
</reference>